<evidence type="ECO:0000256" key="1">
    <source>
        <dbReference type="SAM" id="MobiDB-lite"/>
    </source>
</evidence>
<gene>
    <name evidence="2" type="ORF">ZRA01_04530</name>
</gene>
<organism evidence="2 3">
    <name type="scientific">Zoogloea ramigera</name>
    <dbReference type="NCBI Taxonomy" id="350"/>
    <lineage>
        <taxon>Bacteria</taxon>
        <taxon>Pseudomonadati</taxon>
        <taxon>Pseudomonadota</taxon>
        <taxon>Betaproteobacteria</taxon>
        <taxon>Rhodocyclales</taxon>
        <taxon>Zoogloeaceae</taxon>
        <taxon>Zoogloea</taxon>
    </lineage>
</organism>
<feature type="region of interest" description="Disordered" evidence="1">
    <location>
        <begin position="1"/>
        <end position="83"/>
    </location>
</feature>
<feature type="compositionally biased region" description="Basic and acidic residues" evidence="1">
    <location>
        <begin position="66"/>
        <end position="76"/>
    </location>
</feature>
<dbReference type="Proteomes" id="UP000318422">
    <property type="component" value="Unassembled WGS sequence"/>
</dbReference>
<feature type="compositionally biased region" description="Basic residues" evidence="1">
    <location>
        <begin position="48"/>
        <end position="65"/>
    </location>
</feature>
<dbReference type="AlphaFoldDB" id="A0A4Y4CUW0"/>
<comment type="caution">
    <text evidence="2">The sequence shown here is derived from an EMBL/GenBank/DDBJ whole genome shotgun (WGS) entry which is preliminary data.</text>
</comment>
<dbReference type="EMBL" id="BJNV01000006">
    <property type="protein sequence ID" value="GEC94380.1"/>
    <property type="molecule type" value="Genomic_DNA"/>
</dbReference>
<keyword evidence="3" id="KW-1185">Reference proteome</keyword>
<name>A0A4Y4CUW0_ZOORA</name>
<proteinExistence type="predicted"/>
<evidence type="ECO:0000313" key="3">
    <source>
        <dbReference type="Proteomes" id="UP000318422"/>
    </source>
</evidence>
<reference evidence="2 3" key="1">
    <citation type="submission" date="2019-06" db="EMBL/GenBank/DDBJ databases">
        <title>Whole genome shotgun sequence of Zoogloea ramigera NBRC 15342.</title>
        <authorList>
            <person name="Hosoyama A."/>
            <person name="Uohara A."/>
            <person name="Ohji S."/>
            <person name="Ichikawa N."/>
        </authorList>
    </citation>
    <scope>NUCLEOTIDE SEQUENCE [LARGE SCALE GENOMIC DNA]</scope>
    <source>
        <strain evidence="2 3">NBRC 15342</strain>
    </source>
</reference>
<protein>
    <submittedName>
        <fullName evidence="2">Uncharacterized protein</fullName>
    </submittedName>
</protein>
<evidence type="ECO:0000313" key="2">
    <source>
        <dbReference type="EMBL" id="GEC94380.1"/>
    </source>
</evidence>
<accession>A0A4Y4CUW0</accession>
<sequence length="83" mass="9118">MDAPRPPTVPASRDKNPRNAASHAGKPRGGYDGRLQMGEATRDAVGMSRKRIRPHILRISGKPRGRNCETTDERKLGNSQINS</sequence>